<dbReference type="PROSITE" id="PS51196">
    <property type="entry name" value="SECA_MOTOR_DEAD"/>
    <property type="match status" value="1"/>
</dbReference>
<feature type="region of interest" description="Disordered" evidence="1">
    <location>
        <begin position="1977"/>
        <end position="2008"/>
    </location>
</feature>
<feature type="region of interest" description="Disordered" evidence="1">
    <location>
        <begin position="2255"/>
        <end position="2300"/>
    </location>
</feature>
<sequence length="2300" mass="260143">MRLKFETLPQGDTYSEKDLEQDFLHVLQALLWASDPDGKEHALARLSAFLRMASSKDLFVLKLVPEIISEYFEQKRSPERIQNLFIDLTRHPDADIREFAYQSLLLTIYEYHDIGKIGGIRDKFLSPLISSLADPVERLRSWVACSLCYLTDHTFSDLPSLQQYTQNLPETDSPFWNKYILHARILNLETQDKAKPVRWKEIESVLQTTVISGSDTDKTDIRKRQLQLIRSHYARHQDSISSLIFDFVLQQCQVPELKDMAVSTCFIIFIKVQVIWYEHKLFTNAVKAPGVGGGSNLTAILDIVYQYMTQINAKNNFLNDRYGFMMSLLPVQFGKPEESIAKALAGIFESTLKYQQFEDAIKILFLLFETEKFMDKASIESQKCMHLFLSKLQEIIEIRCSKNRPLSSMHHLMIDLLQYRPRPEIRLFAAEAILTAVYESYCLQFFDVAYQYPLIDLQTLFLPVLVQQMNDPNLEVRKRVACSLSFLDTAGLVDPQLLVSYTEALLNADNPAWQTRSILALTRLVNQHQCFLSQPAVSRLVHLGFKSDILSHYILRYRFRNQILCLLNLQVEYTGMPLPAEVIEQCLDFDPEKCVPSNYQLPLKGNLLNLITINFETQEAVQSIPASISDVILDYFDEAGLRKLAWHAYTVIIEASGKKLYPELFNKLFSKLREFAQSSNPELHGFVQKILRRITGLEVKKQEILGLIGKAEQPEQVFSETAVYAKPSDEKDLEALLAELCELNGNNPNVSRLLTSHDLVNSLAAVKAVYANDSCFLPAGMPIEAWGVTHCKAWARALIQNKAKALARDFQTEMVAVIMRASVLDSGQTPRNIQLISLLILLKAEEGGCLAEVKTGEGKTKIVSMFAAFKALQLDYVDVVSSSTILARRDAHEMQNFFSILSLTVADNIDGKDHHGKAPRACYSANVVYGDTNEYQWDIVREAMGEWITRGNRPNRILFFDEVDSLLVDRAEYGAMILKPHPALEYVNHVIVAVWHMMVRMGQSIIGKDGQWVYTSVDGKDEVIIGNLRSFVQKLLEKYILQLVNDPDSSILLPKHLKNFVLAEVEQFTDSAFCAYYIHQPDKHYVITEYERSGENQQRITIVDTHLTGEILKNTRWTYLHSFLELKHGLKMGPPQLMGNYLSTPGLCRRYGNQIFGLTGTLGGTDTQTLLKEMYQVDLAFIPTYKPKCFIEHDGIVAPTKSAWLGEIIHSVREKVQRGVPVLIVTATIADVIFLEKTLLEAKACTRVTRFSRNDTEEMDTPSHAIEAGEVIIATLIAGRGIDWYFARQHNDLIEAQGGLHIMVTSLPLNLRVEQQIFGRTARKGNRGSAQLVINREDIQRRFRAADSAYFDTIPAIRVLRDKVEAKRVYRIRTQGIRLALLKDDLYLRFRGFINSLKGRDGATHRIGGIEEQWAYWLQNVAKKLEEDYNPDITLQLMEAKFHEFIETIRHQDVIRANPCRQVQQGNLLSCSKRRFSDAIEVYTKAIHDDPLVGVQAYYNRAEARIFQKGGNYADEVLADLQMAKANLEKHIIPQLHSMFVVQSLNPATTNAFNSDFARQTHCKIELLKLEIANIDQNISIIHQARHQARKAKQKVDFEVCELKNLMDFFPDPNTRPVSEIRELHSSGLAHLFSIQPFFREKKKKGFGAICVAFLGIIQIVVGVLVSYAAPMIGSMLIQEGINDIMHAARALISGNFDWNAYLANKVGSVSIHVISMGLEILKNSANLGMAAEAAKGQNALKTLMARQLNHEKLLELAKNEVVKRVVDAGVREVFNFAVDKLSTVAIDRFSGDIERAIGKRLEETLSSPDCQSALDGMLQLDASHQNTAMRGQLERMASKIMQEKSSLTHTIANHIIKGVLANQHSSVRTFLRIADMGVALDKILHLTEHFARQFRAELLYFYHQQVAHLPGTSVDQTVIAPLKHQLLATITKSLTQRIIATAKGEIIHPGIDMAMSEHLDNVANLIKKAALQPVPPEHMAAATEQAPKSLSKKNSGAASSSSFGQYVQERRDAVRRAEFREAFGKTVTVTAPTEARPARYPAVPKGRSAPEKTVTPAQAGNYADSGTEMITRMDPCHREDDKRSVCGVAKVSRLPEILTEDVETVERQMWRRMNRLSSPLNSFISDLYGQFKSHDSGAQYILDAMRMYPPMRYLEGAALIGEYSKEHGLAKKAIQTWTTKLKARDPFADDYYRAASTLVLLEHLATGLNMGKEYIAAQCQERIDQLKLVWKFLMLKAASPGFIDFMPLHPEERSIRSPASSSMESGHPARDAQSRHRFFIQEQSKTRRNEALPEQGMNP</sequence>
<name>A0A0W0TJV4_9GAMM</name>
<organism evidence="2 3">
    <name type="scientific">Legionella geestiana</name>
    <dbReference type="NCBI Taxonomy" id="45065"/>
    <lineage>
        <taxon>Bacteria</taxon>
        <taxon>Pseudomonadati</taxon>
        <taxon>Pseudomonadota</taxon>
        <taxon>Gammaproteobacteria</taxon>
        <taxon>Legionellales</taxon>
        <taxon>Legionellaceae</taxon>
        <taxon>Legionella</taxon>
    </lineage>
</organism>
<dbReference type="SUPFAM" id="SSF52540">
    <property type="entry name" value="P-loop containing nucleoside triphosphate hydrolases"/>
    <property type="match status" value="2"/>
</dbReference>
<comment type="caution">
    <text evidence="2">The sequence shown here is derived from an EMBL/GenBank/DDBJ whole genome shotgun (WGS) entry which is preliminary data.</text>
</comment>
<dbReference type="GO" id="GO:0006605">
    <property type="term" value="P:protein targeting"/>
    <property type="evidence" value="ECO:0007669"/>
    <property type="project" value="InterPro"/>
</dbReference>
<feature type="region of interest" description="Disordered" evidence="1">
    <location>
        <begin position="2035"/>
        <end position="2067"/>
    </location>
</feature>
<dbReference type="RefSeq" id="WP_028386485.1">
    <property type="nucleotide sequence ID" value="NZ_CAAAHN010000003.1"/>
</dbReference>
<dbReference type="InterPro" id="IPR014018">
    <property type="entry name" value="SecA_motor_DEAD"/>
</dbReference>
<dbReference type="Pfam" id="PF21090">
    <property type="entry name" value="P-loop_SecA"/>
    <property type="match status" value="1"/>
</dbReference>
<dbReference type="SMART" id="SM00957">
    <property type="entry name" value="SecA_DEAD"/>
    <property type="match status" value="1"/>
</dbReference>
<dbReference type="PROSITE" id="PS51194">
    <property type="entry name" value="HELICASE_CTER"/>
    <property type="match status" value="1"/>
</dbReference>
<dbReference type="PANTHER" id="PTHR30612">
    <property type="entry name" value="SECA INNER MEMBRANE COMPONENT OF SEC PROTEIN SECRETION SYSTEM"/>
    <property type="match status" value="1"/>
</dbReference>
<accession>A0A0W0TJV4</accession>
<dbReference type="InterPro" id="IPR000185">
    <property type="entry name" value="SecA"/>
</dbReference>
<dbReference type="InterPro" id="IPR044722">
    <property type="entry name" value="SecA_SF2_C"/>
</dbReference>
<dbReference type="InterPro" id="IPR011989">
    <property type="entry name" value="ARM-like"/>
</dbReference>
<dbReference type="InterPro" id="IPR016024">
    <property type="entry name" value="ARM-type_fold"/>
</dbReference>
<dbReference type="STRING" id="45065.Lgee_2228"/>
<dbReference type="Gene3D" id="3.40.50.300">
    <property type="entry name" value="P-loop containing nucleotide triphosphate hydrolases"/>
    <property type="match status" value="2"/>
</dbReference>
<dbReference type="GO" id="GO:0006886">
    <property type="term" value="P:intracellular protein transport"/>
    <property type="evidence" value="ECO:0007669"/>
    <property type="project" value="InterPro"/>
</dbReference>
<dbReference type="Gene3D" id="1.25.10.10">
    <property type="entry name" value="Leucine-rich Repeat Variant"/>
    <property type="match status" value="1"/>
</dbReference>
<evidence type="ECO:0000313" key="3">
    <source>
        <dbReference type="Proteomes" id="UP000054785"/>
    </source>
</evidence>
<dbReference type="InterPro" id="IPR027417">
    <property type="entry name" value="P-loop_NTPase"/>
</dbReference>
<dbReference type="Pfam" id="PF07517">
    <property type="entry name" value="SecA_DEAD"/>
    <property type="match status" value="1"/>
</dbReference>
<dbReference type="PANTHER" id="PTHR30612:SF0">
    <property type="entry name" value="CHLOROPLAST PROTEIN-TRANSPORTING ATPASE"/>
    <property type="match status" value="1"/>
</dbReference>
<dbReference type="Proteomes" id="UP000054785">
    <property type="component" value="Unassembled WGS sequence"/>
</dbReference>
<gene>
    <name evidence="2" type="primary">secA</name>
    <name evidence="2" type="ORF">Lgee_2228</name>
</gene>
<dbReference type="OrthoDB" id="5646760at2"/>
<dbReference type="GO" id="GO:0016020">
    <property type="term" value="C:membrane"/>
    <property type="evidence" value="ECO:0007669"/>
    <property type="project" value="InterPro"/>
</dbReference>
<dbReference type="GO" id="GO:0005524">
    <property type="term" value="F:ATP binding"/>
    <property type="evidence" value="ECO:0007669"/>
    <property type="project" value="InterPro"/>
</dbReference>
<dbReference type="EMBL" id="LNYC01000077">
    <property type="protein sequence ID" value="KTC95848.1"/>
    <property type="molecule type" value="Genomic_DNA"/>
</dbReference>
<reference evidence="2 3" key="1">
    <citation type="submission" date="2015-11" db="EMBL/GenBank/DDBJ databases">
        <title>Genomic analysis of 38 Legionella species identifies large and diverse effector repertoires.</title>
        <authorList>
            <person name="Burstein D."/>
            <person name="Amaro F."/>
            <person name="Zusman T."/>
            <person name="Lifshitz Z."/>
            <person name="Cohen O."/>
            <person name="Gilbert J.A."/>
            <person name="Pupko T."/>
            <person name="Shuman H.A."/>
            <person name="Segal G."/>
        </authorList>
    </citation>
    <scope>NUCLEOTIDE SEQUENCE [LARGE SCALE GENOMIC DNA]</scope>
    <source>
        <strain evidence="2 3">ATCC 49504</strain>
    </source>
</reference>
<protein>
    <submittedName>
        <fullName evidence="2">Preprotein translocase, secretion protein SecA subunit</fullName>
    </submittedName>
</protein>
<dbReference type="PATRIC" id="fig|45065.4.peg.2418"/>
<proteinExistence type="predicted"/>
<dbReference type="SUPFAM" id="SSF48371">
    <property type="entry name" value="ARM repeat"/>
    <property type="match status" value="1"/>
</dbReference>
<dbReference type="Gene3D" id="3.90.1440.10">
    <property type="entry name" value="SecA, preprotein cross-linking domain"/>
    <property type="match status" value="1"/>
</dbReference>
<evidence type="ECO:0000256" key="1">
    <source>
        <dbReference type="SAM" id="MobiDB-lite"/>
    </source>
</evidence>
<evidence type="ECO:0000313" key="2">
    <source>
        <dbReference type="EMBL" id="KTC95848.1"/>
    </source>
</evidence>
<feature type="compositionally biased region" description="Low complexity" evidence="1">
    <location>
        <begin position="1989"/>
        <end position="2003"/>
    </location>
</feature>
<dbReference type="InterPro" id="IPR011115">
    <property type="entry name" value="SecA_DEAD"/>
</dbReference>
<dbReference type="InterPro" id="IPR001650">
    <property type="entry name" value="Helicase_C-like"/>
</dbReference>
<dbReference type="GO" id="GO:0017038">
    <property type="term" value="P:protein import"/>
    <property type="evidence" value="ECO:0007669"/>
    <property type="project" value="InterPro"/>
</dbReference>
<keyword evidence="3" id="KW-1185">Reference proteome</keyword>